<evidence type="ECO:0000313" key="1">
    <source>
        <dbReference type="EMBL" id="KAJ1942765.1"/>
    </source>
</evidence>
<gene>
    <name evidence="1" type="ORF">FBU59_003102</name>
</gene>
<sequence length="370" mass="38063">MGFDLPDESQNPAGLRGLTGHQQQSGKSSLPNELDPQIPSRLAIAMELEVIKFSATASRENQDEILSEKAVVPALLSLLGACQRASVGLRGQALERALETAVLVLQVLVNLSHGSTEFCSQFIRLRGLEAVARSVVFVSHSMAGGTAAAAAAAPKDVGDLCYDTLLIASALLTNIVDADSSAATHFGFVFQNPHCLLAAQCYPECVCANRSSLVALLARAFAVCHAMAGTADSSHSDAAVAAGYLAVLLGFLMRDNPGGHRAILQYLPQKSVAPVVARIGAFVRLSDSVASRFGKLLGGLGTAAFGLSEVGSGAQNPLLAPPSTESPPLPLSVTRSLADTAGGLRASANSGESPVAASLQSVIAALQSIQ</sequence>
<organism evidence="1 2">
    <name type="scientific">Linderina macrospora</name>
    <dbReference type="NCBI Taxonomy" id="4868"/>
    <lineage>
        <taxon>Eukaryota</taxon>
        <taxon>Fungi</taxon>
        <taxon>Fungi incertae sedis</taxon>
        <taxon>Zoopagomycota</taxon>
        <taxon>Kickxellomycotina</taxon>
        <taxon>Kickxellomycetes</taxon>
        <taxon>Kickxellales</taxon>
        <taxon>Kickxellaceae</taxon>
        <taxon>Linderina</taxon>
    </lineage>
</organism>
<dbReference type="Proteomes" id="UP001150603">
    <property type="component" value="Unassembled WGS sequence"/>
</dbReference>
<dbReference type="EMBL" id="JANBPW010001881">
    <property type="protein sequence ID" value="KAJ1942765.1"/>
    <property type="molecule type" value="Genomic_DNA"/>
</dbReference>
<evidence type="ECO:0000313" key="2">
    <source>
        <dbReference type="Proteomes" id="UP001150603"/>
    </source>
</evidence>
<protein>
    <submittedName>
        <fullName evidence="1">Uncharacterized protein</fullName>
    </submittedName>
</protein>
<proteinExistence type="predicted"/>
<reference evidence="1" key="1">
    <citation type="submission" date="2022-07" db="EMBL/GenBank/DDBJ databases">
        <title>Phylogenomic reconstructions and comparative analyses of Kickxellomycotina fungi.</title>
        <authorList>
            <person name="Reynolds N.K."/>
            <person name="Stajich J.E."/>
            <person name="Barry K."/>
            <person name="Grigoriev I.V."/>
            <person name="Crous P."/>
            <person name="Smith M.E."/>
        </authorList>
    </citation>
    <scope>NUCLEOTIDE SEQUENCE</scope>
    <source>
        <strain evidence="1">NRRL 5244</strain>
    </source>
</reference>
<accession>A0ACC1J9M7</accession>
<comment type="caution">
    <text evidence="1">The sequence shown here is derived from an EMBL/GenBank/DDBJ whole genome shotgun (WGS) entry which is preliminary data.</text>
</comment>
<keyword evidence="2" id="KW-1185">Reference proteome</keyword>
<name>A0ACC1J9M7_9FUNG</name>